<dbReference type="InterPro" id="IPR013199">
    <property type="entry name" value="HTH_Mga_DNA-bd_dom"/>
</dbReference>
<dbReference type="PANTHER" id="PTHR30185">
    <property type="entry name" value="CRYPTIC BETA-GLUCOSIDE BGL OPERON ANTITERMINATOR"/>
    <property type="match status" value="1"/>
</dbReference>
<evidence type="ECO:0000313" key="6">
    <source>
        <dbReference type="Proteomes" id="UP000298484"/>
    </source>
</evidence>
<accession>A0A4Y9AFC4</accession>
<feature type="domain" description="M protein trans-acting positive regulator (MGA) HTH" evidence="4">
    <location>
        <begin position="5"/>
        <end position="59"/>
    </location>
</feature>
<comment type="caution">
    <text evidence="5">The sequence shown here is derived from an EMBL/GenBank/DDBJ whole genome shotgun (WGS) entry which is preliminary data.</text>
</comment>
<dbReference type="EMBL" id="SRHY01000011">
    <property type="protein sequence ID" value="TFJ93064.1"/>
    <property type="molecule type" value="Genomic_DNA"/>
</dbReference>
<proteinExistence type="predicted"/>
<evidence type="ECO:0000313" key="5">
    <source>
        <dbReference type="EMBL" id="TFJ93064.1"/>
    </source>
</evidence>
<evidence type="ECO:0000259" key="3">
    <source>
        <dbReference type="Pfam" id="PF05043"/>
    </source>
</evidence>
<dbReference type="AlphaFoldDB" id="A0A4Y9AFC4"/>
<dbReference type="PANTHER" id="PTHR30185:SF18">
    <property type="entry name" value="TRANSCRIPTIONAL REGULATOR MTLR"/>
    <property type="match status" value="1"/>
</dbReference>
<protein>
    <recommendedName>
        <fullName evidence="7">HTH domain-containing protein</fullName>
    </recommendedName>
</protein>
<gene>
    <name evidence="5" type="ORF">E4U82_08940</name>
</gene>
<dbReference type="Pfam" id="PF05043">
    <property type="entry name" value="Mga"/>
    <property type="match status" value="1"/>
</dbReference>
<evidence type="ECO:0000259" key="4">
    <source>
        <dbReference type="Pfam" id="PF08280"/>
    </source>
</evidence>
<reference evidence="5 6" key="1">
    <citation type="submission" date="2019-03" db="EMBL/GenBank/DDBJ databases">
        <title>Genome sequence of Lentibacillus salicampi ATCC BAA-719.</title>
        <authorList>
            <person name="Maclea K.S."/>
            <person name="Simoes Junior M."/>
        </authorList>
    </citation>
    <scope>NUCLEOTIDE SEQUENCE [LARGE SCALE GENOMIC DNA]</scope>
    <source>
        <strain evidence="5 6">ATCC BAA-719</strain>
    </source>
</reference>
<keyword evidence="6" id="KW-1185">Reference proteome</keyword>
<dbReference type="RefSeq" id="WP_135109858.1">
    <property type="nucleotide sequence ID" value="NZ_SRHY01000011.1"/>
</dbReference>
<evidence type="ECO:0000256" key="1">
    <source>
        <dbReference type="ARBA" id="ARBA00023015"/>
    </source>
</evidence>
<dbReference type="InterPro" id="IPR050661">
    <property type="entry name" value="BglG_antiterminators"/>
</dbReference>
<keyword evidence="2" id="KW-0804">Transcription</keyword>
<evidence type="ECO:0008006" key="7">
    <source>
        <dbReference type="Google" id="ProtNLM"/>
    </source>
</evidence>
<evidence type="ECO:0000256" key="2">
    <source>
        <dbReference type="ARBA" id="ARBA00023163"/>
    </source>
</evidence>
<keyword evidence="1" id="KW-0805">Transcription regulation</keyword>
<dbReference type="InterPro" id="IPR036388">
    <property type="entry name" value="WH-like_DNA-bd_sf"/>
</dbReference>
<sequence>MNISDRQYKIIECLEGSSDSMALRQIGEAVGCSYKTVQNEITKLRQILPKGWSIRTTKGIGASLIQPSNETVESAFSHDDHSVFFDLIEQLLLDKAYSLEELCEQLYLSRKATLKLISSVEAFIQPLFLQMQRRPYQIAGSEGAKRLLLFEINLSRNGILNHYVKHPKYKQMEKARDMLEHDYGIRLTDYGFNVLSYFYRLCIRRAEKGFLADELPYGVSRNVQQEPLFIGMQDFFDYLETLLVIQLPLHERVYFYLCLIYTEFQFTIIHQEDRHALLQAHKDYDQFMAFIRYLETNLRISIEHDDDLLFNIFNLYQVSQLRRVAPKLQYLPKASVLRSVKDNAPQTHSRLESLCHEWSKKTGFNFHQSNIISLVVHLNRHINQSDALKANILLLTSRSFFLTDFDGRLKTHFEGVATFKNMNASQVSNEEDIPPGTDIIITDSLVLPETPDIETILITDVMTDKDIAAIAQTIERIKQSKKDTFLSEAPIWLNP</sequence>
<dbReference type="OrthoDB" id="3175596at2"/>
<feature type="domain" description="Mga helix-turn-helix" evidence="3">
    <location>
        <begin position="70"/>
        <end position="150"/>
    </location>
</feature>
<dbReference type="Gene3D" id="1.10.10.10">
    <property type="entry name" value="Winged helix-like DNA-binding domain superfamily/Winged helix DNA-binding domain"/>
    <property type="match status" value="1"/>
</dbReference>
<organism evidence="5 6">
    <name type="scientific">Lentibacillus salicampi</name>
    <dbReference type="NCBI Taxonomy" id="175306"/>
    <lineage>
        <taxon>Bacteria</taxon>
        <taxon>Bacillati</taxon>
        <taxon>Bacillota</taxon>
        <taxon>Bacilli</taxon>
        <taxon>Bacillales</taxon>
        <taxon>Bacillaceae</taxon>
        <taxon>Lentibacillus</taxon>
    </lineage>
</organism>
<dbReference type="Pfam" id="PF08280">
    <property type="entry name" value="HTH_Mga"/>
    <property type="match status" value="1"/>
</dbReference>
<name>A0A4Y9AFC4_9BACI</name>
<dbReference type="Proteomes" id="UP000298484">
    <property type="component" value="Unassembled WGS sequence"/>
</dbReference>
<dbReference type="InterPro" id="IPR007737">
    <property type="entry name" value="Mga_HTH"/>
</dbReference>